<accession>A0A2Z7AJR0</accession>
<protein>
    <recommendedName>
        <fullName evidence="5">Senescence regulator</fullName>
    </recommendedName>
</protein>
<sequence>MAEELQESEVVFPENDNEDDPITPAAFNESVEPAYNTGIRKKKKTKMIDKRTSVPVKIPGNCSWLGYVAPELDCDDGEIVPPHVITARRMAGKMIAFSVCTGNGGTLKGRNIREVRNSILRMTGFLET</sequence>
<dbReference type="Pfam" id="PF04520">
    <property type="entry name" value="Senescence_reg"/>
    <property type="match status" value="1"/>
</dbReference>
<proteinExistence type="inferred from homology"/>
<dbReference type="Proteomes" id="UP000250235">
    <property type="component" value="Unassembled WGS sequence"/>
</dbReference>
<evidence type="ECO:0000256" key="1">
    <source>
        <dbReference type="ARBA" id="ARBA00034773"/>
    </source>
</evidence>
<evidence type="ECO:0000313" key="3">
    <source>
        <dbReference type="EMBL" id="KZV21598.1"/>
    </source>
</evidence>
<dbReference type="OrthoDB" id="672058at2759"/>
<evidence type="ECO:0000256" key="2">
    <source>
        <dbReference type="SAM" id="MobiDB-lite"/>
    </source>
</evidence>
<reference evidence="3 4" key="1">
    <citation type="journal article" date="2015" name="Proc. Natl. Acad. Sci. U.S.A.">
        <title>The resurrection genome of Boea hygrometrica: A blueprint for survival of dehydration.</title>
        <authorList>
            <person name="Xiao L."/>
            <person name="Yang G."/>
            <person name="Zhang L."/>
            <person name="Yang X."/>
            <person name="Zhao S."/>
            <person name="Ji Z."/>
            <person name="Zhou Q."/>
            <person name="Hu M."/>
            <person name="Wang Y."/>
            <person name="Chen M."/>
            <person name="Xu Y."/>
            <person name="Jin H."/>
            <person name="Xiao X."/>
            <person name="Hu G."/>
            <person name="Bao F."/>
            <person name="Hu Y."/>
            <person name="Wan P."/>
            <person name="Li L."/>
            <person name="Deng X."/>
            <person name="Kuang T."/>
            <person name="Xiang C."/>
            <person name="Zhu J.K."/>
            <person name="Oliver M.J."/>
            <person name="He Y."/>
        </authorList>
    </citation>
    <scope>NUCLEOTIDE SEQUENCE [LARGE SCALE GENOMIC DNA]</scope>
    <source>
        <strain evidence="4">cv. XS01</strain>
    </source>
</reference>
<dbReference type="PANTHER" id="PTHR33083">
    <property type="entry name" value="EXPRESSED PROTEIN"/>
    <property type="match status" value="1"/>
</dbReference>
<evidence type="ECO:0000313" key="4">
    <source>
        <dbReference type="Proteomes" id="UP000250235"/>
    </source>
</evidence>
<dbReference type="AlphaFoldDB" id="A0A2Z7AJR0"/>
<evidence type="ECO:0008006" key="5">
    <source>
        <dbReference type="Google" id="ProtNLM"/>
    </source>
</evidence>
<dbReference type="GO" id="GO:0010150">
    <property type="term" value="P:leaf senescence"/>
    <property type="evidence" value="ECO:0007669"/>
    <property type="project" value="UniProtKB-ARBA"/>
</dbReference>
<name>A0A2Z7AJR0_9LAMI</name>
<keyword evidence="4" id="KW-1185">Reference proteome</keyword>
<dbReference type="EMBL" id="KV014881">
    <property type="protein sequence ID" value="KZV21598.1"/>
    <property type="molecule type" value="Genomic_DNA"/>
</dbReference>
<dbReference type="InterPro" id="IPR007608">
    <property type="entry name" value="Senescence_reg_S40"/>
</dbReference>
<organism evidence="3 4">
    <name type="scientific">Dorcoceras hygrometricum</name>
    <dbReference type="NCBI Taxonomy" id="472368"/>
    <lineage>
        <taxon>Eukaryota</taxon>
        <taxon>Viridiplantae</taxon>
        <taxon>Streptophyta</taxon>
        <taxon>Embryophyta</taxon>
        <taxon>Tracheophyta</taxon>
        <taxon>Spermatophyta</taxon>
        <taxon>Magnoliopsida</taxon>
        <taxon>eudicotyledons</taxon>
        <taxon>Gunneridae</taxon>
        <taxon>Pentapetalae</taxon>
        <taxon>asterids</taxon>
        <taxon>lamiids</taxon>
        <taxon>Lamiales</taxon>
        <taxon>Gesneriaceae</taxon>
        <taxon>Didymocarpoideae</taxon>
        <taxon>Trichosporeae</taxon>
        <taxon>Loxocarpinae</taxon>
        <taxon>Dorcoceras</taxon>
    </lineage>
</organism>
<feature type="region of interest" description="Disordered" evidence="2">
    <location>
        <begin position="1"/>
        <end position="25"/>
    </location>
</feature>
<comment type="similarity">
    <text evidence="1">Belongs to the senescence regulator S40 family.</text>
</comment>
<dbReference type="PANTHER" id="PTHR33083:SF49">
    <property type="entry name" value="SENESCENCE REGULATOR"/>
    <property type="match status" value="1"/>
</dbReference>
<gene>
    <name evidence="3" type="ORF">F511_23638</name>
</gene>